<dbReference type="AlphaFoldDB" id="A0A377E0B0"/>
<dbReference type="Proteomes" id="UP000254429">
    <property type="component" value="Unassembled WGS sequence"/>
</dbReference>
<name>A0A377E0B0_ECOLX</name>
<proteinExistence type="predicted"/>
<dbReference type="EMBL" id="UGFG01000001">
    <property type="protein sequence ID" value="STM41713.1"/>
    <property type="molecule type" value="Genomic_DNA"/>
</dbReference>
<sequence>MKWASFRQKFCVNCEYRRFLLVAKIVSKGGYFSLSQVNVAAFRSTILPLIVHTVRFFVGQGTKHTFHISTKD</sequence>
<gene>
    <name evidence="1" type="ORF">NCTC8500_05644</name>
</gene>
<organism evidence="1 2">
    <name type="scientific">Escherichia coli</name>
    <dbReference type="NCBI Taxonomy" id="562"/>
    <lineage>
        <taxon>Bacteria</taxon>
        <taxon>Pseudomonadati</taxon>
        <taxon>Pseudomonadota</taxon>
        <taxon>Gammaproteobacteria</taxon>
        <taxon>Enterobacterales</taxon>
        <taxon>Enterobacteriaceae</taxon>
        <taxon>Escherichia</taxon>
    </lineage>
</organism>
<accession>A0A377E0B0</accession>
<evidence type="ECO:0000313" key="2">
    <source>
        <dbReference type="Proteomes" id="UP000254429"/>
    </source>
</evidence>
<evidence type="ECO:0000313" key="1">
    <source>
        <dbReference type="EMBL" id="STM41713.1"/>
    </source>
</evidence>
<protein>
    <submittedName>
        <fullName evidence="1">Uncharacterized protein</fullName>
    </submittedName>
</protein>
<reference evidence="1 2" key="1">
    <citation type="submission" date="2018-06" db="EMBL/GenBank/DDBJ databases">
        <authorList>
            <consortium name="Pathogen Informatics"/>
            <person name="Doyle S."/>
        </authorList>
    </citation>
    <scope>NUCLEOTIDE SEQUENCE [LARGE SCALE GENOMIC DNA]</scope>
    <source>
        <strain evidence="1 2">NCTC8500</strain>
    </source>
</reference>